<protein>
    <submittedName>
        <fullName evidence="3 4">Uncharacterized protein</fullName>
    </submittedName>
</protein>
<gene>
    <name evidence="4" type="primary">20213039</name>
    <name evidence="3" type="ORF">HELRODRAFT_194489</name>
</gene>
<organism evidence="4 5">
    <name type="scientific">Helobdella robusta</name>
    <name type="common">Californian leech</name>
    <dbReference type="NCBI Taxonomy" id="6412"/>
    <lineage>
        <taxon>Eukaryota</taxon>
        <taxon>Metazoa</taxon>
        <taxon>Spiralia</taxon>
        <taxon>Lophotrochozoa</taxon>
        <taxon>Annelida</taxon>
        <taxon>Clitellata</taxon>
        <taxon>Hirudinea</taxon>
        <taxon>Rhynchobdellida</taxon>
        <taxon>Glossiphoniidae</taxon>
        <taxon>Helobdella</taxon>
    </lineage>
</organism>
<feature type="compositionally biased region" description="Low complexity" evidence="2">
    <location>
        <begin position="392"/>
        <end position="402"/>
    </location>
</feature>
<dbReference type="EnsemblMetazoa" id="HelroT194489">
    <property type="protein sequence ID" value="HelroP194489"/>
    <property type="gene ID" value="HelroG194489"/>
</dbReference>
<feature type="compositionally biased region" description="Polar residues" evidence="2">
    <location>
        <begin position="502"/>
        <end position="513"/>
    </location>
</feature>
<dbReference type="Proteomes" id="UP000015101">
    <property type="component" value="Unassembled WGS sequence"/>
</dbReference>
<dbReference type="GeneID" id="20213039"/>
<evidence type="ECO:0000256" key="2">
    <source>
        <dbReference type="SAM" id="MobiDB-lite"/>
    </source>
</evidence>
<sequence>MCESEKRYQFPMKAFQVQGTENVSVSGMKKHLFDSSEENNDYVANYNSAHKQQKRQLLKQQQQQMIVQQQQFKQQQSKQQTHLDNPNQLTNLKEIAINAQNKPSLHKSSSSPRITDESSKLAKLQFKKHKKNRVYPSEVDGDLPSQPPQNGLSNFDPNLVRRRSEDRGGIVNRVLQRFSRIGKEDGGGGIFSFSQSSSYNLKNRSKSQDRNSIITNSPSVFSPIINSSSADSTVPVLKNFKSLKNETKDVQLSLTRAAYSSTNLHKPDKNKKRFSVPNIFSSKGLSIPANNSTSNFYVESNHDRDDGYVTLQPAQLNSSALQQQPKQQQQTLLQQTQQLELQQNLQQLLQQPQQLQFQKLLDKTTAEQRNLEQAPLKADEKFVENQQNSPETQQKTNQNQQQPFENQRSKEKQLQQQQKPQQLQQTPPQQQPPKPQQTPQQPKPQPQQQTNSLRSLRQKATILKLSPDIETNSSNVAIVSPQIQDPKPTQSNNNNVNNTSNKDATNDNNITKPSTADSTVTATDFVVDVDELQSSSVQGSTIHVTSGTKITINNNSFIINNVNTHNISNNNSNNSNNNSNNNSKDINNNIGDNSINNADVKTTTQPSEVTKIYIRADGSSILNVQQQQQQLQQQH</sequence>
<feature type="region of interest" description="Disordered" evidence="2">
    <location>
        <begin position="569"/>
        <end position="600"/>
    </location>
</feature>
<dbReference type="AlphaFoldDB" id="T1FW43"/>
<feature type="region of interest" description="Disordered" evidence="2">
    <location>
        <begin position="482"/>
        <end position="517"/>
    </location>
</feature>
<keyword evidence="1" id="KW-0175">Coiled coil</keyword>
<reference evidence="5" key="1">
    <citation type="submission" date="2012-12" db="EMBL/GenBank/DDBJ databases">
        <authorList>
            <person name="Hellsten U."/>
            <person name="Grimwood J."/>
            <person name="Chapman J.A."/>
            <person name="Shapiro H."/>
            <person name="Aerts A."/>
            <person name="Otillar R.P."/>
            <person name="Terry A.Y."/>
            <person name="Boore J.L."/>
            <person name="Simakov O."/>
            <person name="Marletaz F."/>
            <person name="Cho S.-J."/>
            <person name="Edsinger-Gonzales E."/>
            <person name="Havlak P."/>
            <person name="Kuo D.-H."/>
            <person name="Larsson T."/>
            <person name="Lv J."/>
            <person name="Arendt D."/>
            <person name="Savage R."/>
            <person name="Osoegawa K."/>
            <person name="de Jong P."/>
            <person name="Lindberg D.R."/>
            <person name="Seaver E.C."/>
            <person name="Weisblat D.A."/>
            <person name="Putnam N.H."/>
            <person name="Grigoriev I.V."/>
            <person name="Rokhsar D.S."/>
        </authorList>
    </citation>
    <scope>NUCLEOTIDE SEQUENCE</scope>
</reference>
<dbReference type="InParanoid" id="T1FW43"/>
<feature type="compositionally biased region" description="Polar residues" evidence="2">
    <location>
        <begin position="100"/>
        <end position="113"/>
    </location>
</feature>
<feature type="compositionally biased region" description="Low complexity" evidence="2">
    <location>
        <begin position="491"/>
        <end position="501"/>
    </location>
</feature>
<dbReference type="EMBL" id="AMQM01007929">
    <property type="status" value="NOT_ANNOTATED_CDS"/>
    <property type="molecule type" value="Genomic_DNA"/>
</dbReference>
<feature type="compositionally biased region" description="Pro residues" evidence="2">
    <location>
        <begin position="429"/>
        <end position="445"/>
    </location>
</feature>
<evidence type="ECO:0000313" key="4">
    <source>
        <dbReference type="EnsemblMetazoa" id="HelroP194489"/>
    </source>
</evidence>
<dbReference type="CTD" id="20213039"/>
<evidence type="ECO:0000256" key="1">
    <source>
        <dbReference type="SAM" id="Coils"/>
    </source>
</evidence>
<evidence type="ECO:0000313" key="3">
    <source>
        <dbReference type="EMBL" id="ESN91840.1"/>
    </source>
</evidence>
<feature type="coiled-coil region" evidence="1">
    <location>
        <begin position="43"/>
        <end position="78"/>
    </location>
</feature>
<feature type="region of interest" description="Disordered" evidence="2">
    <location>
        <begin position="100"/>
        <end position="119"/>
    </location>
</feature>
<feature type="compositionally biased region" description="Low complexity" evidence="2">
    <location>
        <begin position="569"/>
        <end position="597"/>
    </location>
</feature>
<dbReference type="KEGG" id="hro:HELRODRAFT_194489"/>
<proteinExistence type="predicted"/>
<reference evidence="4" key="3">
    <citation type="submission" date="2015-06" db="UniProtKB">
        <authorList>
            <consortium name="EnsemblMetazoa"/>
        </authorList>
    </citation>
    <scope>IDENTIFICATION</scope>
</reference>
<feature type="compositionally biased region" description="Low complexity" evidence="2">
    <location>
        <begin position="414"/>
        <end position="428"/>
    </location>
</feature>
<dbReference type="OMA" id="RIKLMTS"/>
<reference evidence="3 5" key="2">
    <citation type="journal article" date="2013" name="Nature">
        <title>Insights into bilaterian evolution from three spiralian genomes.</title>
        <authorList>
            <person name="Simakov O."/>
            <person name="Marletaz F."/>
            <person name="Cho S.J."/>
            <person name="Edsinger-Gonzales E."/>
            <person name="Havlak P."/>
            <person name="Hellsten U."/>
            <person name="Kuo D.H."/>
            <person name="Larsson T."/>
            <person name="Lv J."/>
            <person name="Arendt D."/>
            <person name="Savage R."/>
            <person name="Osoegawa K."/>
            <person name="de Jong P."/>
            <person name="Grimwood J."/>
            <person name="Chapman J.A."/>
            <person name="Shapiro H."/>
            <person name="Aerts A."/>
            <person name="Otillar R.P."/>
            <person name="Terry A.Y."/>
            <person name="Boore J.L."/>
            <person name="Grigoriev I.V."/>
            <person name="Lindberg D.R."/>
            <person name="Seaver E.C."/>
            <person name="Weisblat D.A."/>
            <person name="Putnam N.H."/>
            <person name="Rokhsar D.S."/>
        </authorList>
    </citation>
    <scope>NUCLEOTIDE SEQUENCE</scope>
</reference>
<dbReference type="RefSeq" id="XP_009030026.1">
    <property type="nucleotide sequence ID" value="XM_009031778.1"/>
</dbReference>
<keyword evidence="5" id="KW-1185">Reference proteome</keyword>
<feature type="region of interest" description="Disordered" evidence="2">
    <location>
        <begin position="382"/>
        <end position="453"/>
    </location>
</feature>
<evidence type="ECO:0000313" key="5">
    <source>
        <dbReference type="Proteomes" id="UP000015101"/>
    </source>
</evidence>
<dbReference type="HOGENOM" id="CLU_431240_0_0_1"/>
<dbReference type="EMBL" id="KB097694">
    <property type="protein sequence ID" value="ESN91840.1"/>
    <property type="molecule type" value="Genomic_DNA"/>
</dbReference>
<feature type="region of interest" description="Disordered" evidence="2">
    <location>
        <begin position="125"/>
        <end position="163"/>
    </location>
</feature>
<name>T1FW43_HELRO</name>
<accession>T1FW43</accession>